<dbReference type="Gene3D" id="2.60.120.10">
    <property type="entry name" value="Jelly Rolls"/>
    <property type="match status" value="1"/>
</dbReference>
<dbReference type="Pfam" id="PF07883">
    <property type="entry name" value="Cupin_2"/>
    <property type="match status" value="1"/>
</dbReference>
<evidence type="ECO:0000256" key="1">
    <source>
        <dbReference type="ARBA" id="ARBA00022723"/>
    </source>
</evidence>
<dbReference type="CDD" id="cd02209">
    <property type="entry name" value="cupin_XRE_C"/>
    <property type="match status" value="1"/>
</dbReference>
<dbReference type="InterPro" id="IPR014710">
    <property type="entry name" value="RmlC-like_jellyroll"/>
</dbReference>
<keyword evidence="4" id="KW-1185">Reference proteome</keyword>
<sequence length="122" mass="13354">MKPGMIGSSVYDWNKLPVTKTKIGEVRQVFKGPTATLDELEMHITTLNPGEASHPPHHHPNEELIIIRQGTVETLSKGTWVKVGPGSVILNGSNDLHSLRNVGTDQAIYHVVNWKSATTPAQ</sequence>
<proteinExistence type="predicted"/>
<dbReference type="InterPro" id="IPR011051">
    <property type="entry name" value="RmlC_Cupin_sf"/>
</dbReference>
<dbReference type="GO" id="GO:0046872">
    <property type="term" value="F:metal ion binding"/>
    <property type="evidence" value="ECO:0007669"/>
    <property type="project" value="UniProtKB-KW"/>
</dbReference>
<protein>
    <submittedName>
        <fullName evidence="3">Cupin 2 conserved barrel domain protein</fullName>
    </submittedName>
</protein>
<comment type="caution">
    <text evidence="3">The sequence shown here is derived from an EMBL/GenBank/DDBJ whole genome shotgun (WGS) entry which is preliminary data.</text>
</comment>
<dbReference type="PANTHER" id="PTHR35848:SF6">
    <property type="entry name" value="CUPIN TYPE-2 DOMAIN-CONTAINING PROTEIN"/>
    <property type="match status" value="1"/>
</dbReference>
<dbReference type="AlphaFoldDB" id="A0A4Q0T5Y1"/>
<feature type="domain" description="Cupin type-2" evidence="2">
    <location>
        <begin position="44"/>
        <end position="112"/>
    </location>
</feature>
<dbReference type="PANTHER" id="PTHR35848">
    <property type="entry name" value="OXALATE-BINDING PROTEIN"/>
    <property type="match status" value="1"/>
</dbReference>
<evidence type="ECO:0000259" key="2">
    <source>
        <dbReference type="Pfam" id="PF07883"/>
    </source>
</evidence>
<keyword evidence="1" id="KW-0479">Metal-binding</keyword>
<organism evidence="3 4">
    <name type="scientific">Granulicella sibirica</name>
    <dbReference type="NCBI Taxonomy" id="2479048"/>
    <lineage>
        <taxon>Bacteria</taxon>
        <taxon>Pseudomonadati</taxon>
        <taxon>Acidobacteriota</taxon>
        <taxon>Terriglobia</taxon>
        <taxon>Terriglobales</taxon>
        <taxon>Acidobacteriaceae</taxon>
        <taxon>Granulicella</taxon>
    </lineage>
</organism>
<dbReference type="InterPro" id="IPR051610">
    <property type="entry name" value="GPI/OXD"/>
</dbReference>
<evidence type="ECO:0000313" key="3">
    <source>
        <dbReference type="EMBL" id="RXH58030.1"/>
    </source>
</evidence>
<gene>
    <name evidence="3" type="ORF">GRAN_1340</name>
</gene>
<reference evidence="4" key="2">
    <citation type="submission" date="2019-02" db="EMBL/GenBank/DDBJ databases">
        <title>Granulicella sibirica sp. nov., a psychrotolerant acidobacterium isolated from an organic soil layer in forested tundra, West Siberia.</title>
        <authorList>
            <person name="Oshkin I.Y."/>
            <person name="Kulichevskaya I.S."/>
            <person name="Rijpstra W.I.C."/>
            <person name="Sinninghe Damste J.S."/>
            <person name="Rakitin A.L."/>
            <person name="Ravin N.V."/>
            <person name="Dedysh S.N."/>
        </authorList>
    </citation>
    <scope>NUCLEOTIDE SEQUENCE [LARGE SCALE GENOMIC DNA]</scope>
    <source>
        <strain evidence="4">AF10</strain>
    </source>
</reference>
<evidence type="ECO:0000313" key="4">
    <source>
        <dbReference type="Proteomes" id="UP000289437"/>
    </source>
</evidence>
<reference evidence="3 4" key="1">
    <citation type="submission" date="2018-11" db="EMBL/GenBank/DDBJ databases">
        <authorList>
            <person name="Mardanov A.V."/>
            <person name="Ravin N.V."/>
            <person name="Dedysh S.N."/>
        </authorList>
    </citation>
    <scope>NUCLEOTIDE SEQUENCE [LARGE SCALE GENOMIC DNA]</scope>
    <source>
        <strain evidence="3 4">AF10</strain>
    </source>
</reference>
<dbReference type="SUPFAM" id="SSF51182">
    <property type="entry name" value="RmlC-like cupins"/>
    <property type="match status" value="1"/>
</dbReference>
<name>A0A4Q0T5Y1_9BACT</name>
<dbReference type="InterPro" id="IPR013096">
    <property type="entry name" value="Cupin_2"/>
</dbReference>
<accession>A0A4Q0T5Y1</accession>
<dbReference type="EMBL" id="RDSM01000001">
    <property type="protein sequence ID" value="RXH58030.1"/>
    <property type="molecule type" value="Genomic_DNA"/>
</dbReference>
<dbReference type="Proteomes" id="UP000289437">
    <property type="component" value="Unassembled WGS sequence"/>
</dbReference>